<reference evidence="3" key="1">
    <citation type="journal article" date="2023" name="Mol. Phylogenet. Evol.">
        <title>Genome-scale phylogeny and comparative genomics of the fungal order Sordariales.</title>
        <authorList>
            <person name="Hensen N."/>
            <person name="Bonometti L."/>
            <person name="Westerberg I."/>
            <person name="Brannstrom I.O."/>
            <person name="Guillou S."/>
            <person name="Cros-Aarteil S."/>
            <person name="Calhoun S."/>
            <person name="Haridas S."/>
            <person name="Kuo A."/>
            <person name="Mondo S."/>
            <person name="Pangilinan J."/>
            <person name="Riley R."/>
            <person name="LaButti K."/>
            <person name="Andreopoulos B."/>
            <person name="Lipzen A."/>
            <person name="Chen C."/>
            <person name="Yan M."/>
            <person name="Daum C."/>
            <person name="Ng V."/>
            <person name="Clum A."/>
            <person name="Steindorff A."/>
            <person name="Ohm R.A."/>
            <person name="Martin F."/>
            <person name="Silar P."/>
            <person name="Natvig D.O."/>
            <person name="Lalanne C."/>
            <person name="Gautier V."/>
            <person name="Ament-Velasquez S.L."/>
            <person name="Kruys A."/>
            <person name="Hutchinson M.I."/>
            <person name="Powell A.J."/>
            <person name="Barry K."/>
            <person name="Miller A.N."/>
            <person name="Grigoriev I.V."/>
            <person name="Debuchy R."/>
            <person name="Gladieux P."/>
            <person name="Hiltunen Thoren M."/>
            <person name="Johannesson H."/>
        </authorList>
    </citation>
    <scope>NUCLEOTIDE SEQUENCE</scope>
    <source>
        <strain evidence="3">CBS 532.94</strain>
    </source>
</reference>
<feature type="compositionally biased region" description="Polar residues" evidence="1">
    <location>
        <begin position="585"/>
        <end position="596"/>
    </location>
</feature>
<name>A0AAN7HES3_9PEZI</name>
<feature type="domain" description="Gfd2/YDR514C-like C-terminal" evidence="2">
    <location>
        <begin position="344"/>
        <end position="533"/>
    </location>
</feature>
<evidence type="ECO:0000256" key="1">
    <source>
        <dbReference type="SAM" id="MobiDB-lite"/>
    </source>
</evidence>
<protein>
    <recommendedName>
        <fullName evidence="2">Gfd2/YDR514C-like C-terminal domain-containing protein</fullName>
    </recommendedName>
</protein>
<dbReference type="EMBL" id="MU860140">
    <property type="protein sequence ID" value="KAK4237394.1"/>
    <property type="molecule type" value="Genomic_DNA"/>
</dbReference>
<evidence type="ECO:0000259" key="2">
    <source>
        <dbReference type="Pfam" id="PF21762"/>
    </source>
</evidence>
<evidence type="ECO:0000313" key="3">
    <source>
        <dbReference type="EMBL" id="KAK4237394.1"/>
    </source>
</evidence>
<dbReference type="InterPro" id="IPR048519">
    <property type="entry name" value="Gfd2/YDR514C-like_C"/>
</dbReference>
<feature type="region of interest" description="Disordered" evidence="1">
    <location>
        <begin position="559"/>
        <end position="596"/>
    </location>
</feature>
<feature type="compositionally biased region" description="Acidic residues" evidence="1">
    <location>
        <begin position="571"/>
        <end position="580"/>
    </location>
</feature>
<feature type="region of interest" description="Disordered" evidence="1">
    <location>
        <begin position="272"/>
        <end position="296"/>
    </location>
</feature>
<sequence>MEDNDHLRSLKALTADDAVWEGFNPSAWRAIPPEDKVVKIAESSFATQDQNEAADYASDDSAPMVLNHHKLTKAERAKYGISVDRTRQHLVEDQEIPRNRPLEKLEKVKWKQTGLAMGDVSSEGDVFVAWRLVTSYPDMFVGKVNGSRAAPFFTVKALHQKCDWDLYYIYAPPQMNIDKAVILVPTYQFQHVLDAVNAKLDTQLTIPPGRNEGRFKMTFGFGNTPRPRFLGRSSNGASFRKLVKSTPGPHQDDDISKVAQADLDNFQHLIARTRADRKSRKRSDRNRSKRIASHKAWGQSIKRVQRYLGLRQRVVAAEIADGVDKPAVLDLSEPTSVKPENSVMFLAVDVEAWEQNQNLVTEVGIATLDTTEIQNIAPGNGGQNWFPYIRARHFRVKENSWAVNRRYVHGCPERFSFGRSEFVRQAQIEPILKQLVEGATLTDPVDGMTKQRPVVLVFHEAASDIKYLKLLAYHVEAVRNVLEVVDTRMMHQYLVRSNDSASLASVLNHLSIPYRHLHNAGNDAVYTLQAMVGLAVAKRLKSLEKVAAKATQTHIPYNEFKHGEGEGWTSNEDDDGGDPDDSFRSVFSSENEGAIW</sequence>
<dbReference type="PANTHER" id="PTHR28083">
    <property type="entry name" value="GOOD FOR FULL DBP5 ACTIVITY PROTEIN 2"/>
    <property type="match status" value="1"/>
</dbReference>
<accession>A0AAN7HES3</accession>
<evidence type="ECO:0000313" key="4">
    <source>
        <dbReference type="Proteomes" id="UP001303760"/>
    </source>
</evidence>
<dbReference type="PANTHER" id="PTHR28083:SF1">
    <property type="entry name" value="GOOD FOR FULL DBP5 ACTIVITY PROTEIN 2"/>
    <property type="match status" value="1"/>
</dbReference>
<proteinExistence type="predicted"/>
<feature type="compositionally biased region" description="Basic residues" evidence="1">
    <location>
        <begin position="275"/>
        <end position="293"/>
    </location>
</feature>
<dbReference type="AlphaFoldDB" id="A0AAN7HES3"/>
<reference evidence="3" key="2">
    <citation type="submission" date="2023-05" db="EMBL/GenBank/DDBJ databases">
        <authorList>
            <consortium name="Lawrence Berkeley National Laboratory"/>
            <person name="Steindorff A."/>
            <person name="Hensen N."/>
            <person name="Bonometti L."/>
            <person name="Westerberg I."/>
            <person name="Brannstrom I.O."/>
            <person name="Guillou S."/>
            <person name="Cros-Aarteil S."/>
            <person name="Calhoun S."/>
            <person name="Haridas S."/>
            <person name="Kuo A."/>
            <person name="Mondo S."/>
            <person name="Pangilinan J."/>
            <person name="Riley R."/>
            <person name="Labutti K."/>
            <person name="Andreopoulos B."/>
            <person name="Lipzen A."/>
            <person name="Chen C."/>
            <person name="Yanf M."/>
            <person name="Daum C."/>
            <person name="Ng V."/>
            <person name="Clum A."/>
            <person name="Ohm R."/>
            <person name="Martin F."/>
            <person name="Silar P."/>
            <person name="Natvig D."/>
            <person name="Lalanne C."/>
            <person name="Gautier V."/>
            <person name="Ament-Velasquez S.L."/>
            <person name="Kruys A."/>
            <person name="Hutchinson M.I."/>
            <person name="Powell A.J."/>
            <person name="Barry K."/>
            <person name="Miller A.N."/>
            <person name="Grigoriev I.V."/>
            <person name="Debuchy R."/>
            <person name="Gladieux P."/>
            <person name="Thoren M.H."/>
            <person name="Johannesson H."/>
        </authorList>
    </citation>
    <scope>NUCLEOTIDE SEQUENCE</scope>
    <source>
        <strain evidence="3">CBS 532.94</strain>
    </source>
</reference>
<organism evidence="3 4">
    <name type="scientific">Achaetomium macrosporum</name>
    <dbReference type="NCBI Taxonomy" id="79813"/>
    <lineage>
        <taxon>Eukaryota</taxon>
        <taxon>Fungi</taxon>
        <taxon>Dikarya</taxon>
        <taxon>Ascomycota</taxon>
        <taxon>Pezizomycotina</taxon>
        <taxon>Sordariomycetes</taxon>
        <taxon>Sordariomycetidae</taxon>
        <taxon>Sordariales</taxon>
        <taxon>Chaetomiaceae</taxon>
        <taxon>Achaetomium</taxon>
    </lineage>
</organism>
<comment type="caution">
    <text evidence="3">The sequence shown here is derived from an EMBL/GenBank/DDBJ whole genome shotgun (WGS) entry which is preliminary data.</text>
</comment>
<dbReference type="Proteomes" id="UP001303760">
    <property type="component" value="Unassembled WGS sequence"/>
</dbReference>
<dbReference type="InterPro" id="IPR040151">
    <property type="entry name" value="Gfd2/YDR514C-like"/>
</dbReference>
<dbReference type="Gene3D" id="3.30.420.10">
    <property type="entry name" value="Ribonuclease H-like superfamily/Ribonuclease H"/>
    <property type="match status" value="1"/>
</dbReference>
<gene>
    <name evidence="3" type="ORF">C8A03DRAFT_34641</name>
</gene>
<keyword evidence="4" id="KW-1185">Reference proteome</keyword>
<dbReference type="GO" id="GO:0003676">
    <property type="term" value="F:nucleic acid binding"/>
    <property type="evidence" value="ECO:0007669"/>
    <property type="project" value="InterPro"/>
</dbReference>
<dbReference type="Pfam" id="PF21762">
    <property type="entry name" value="DEDDh_C"/>
    <property type="match status" value="1"/>
</dbReference>
<dbReference type="GO" id="GO:0005634">
    <property type="term" value="C:nucleus"/>
    <property type="evidence" value="ECO:0007669"/>
    <property type="project" value="TreeGrafter"/>
</dbReference>
<dbReference type="InterPro" id="IPR036397">
    <property type="entry name" value="RNaseH_sf"/>
</dbReference>
<dbReference type="InterPro" id="IPR012337">
    <property type="entry name" value="RNaseH-like_sf"/>
</dbReference>
<dbReference type="SUPFAM" id="SSF53098">
    <property type="entry name" value="Ribonuclease H-like"/>
    <property type="match status" value="1"/>
</dbReference>